<feature type="transmembrane region" description="Helical" evidence="1">
    <location>
        <begin position="136"/>
        <end position="154"/>
    </location>
</feature>
<feature type="transmembrane region" description="Helical" evidence="1">
    <location>
        <begin position="34"/>
        <end position="61"/>
    </location>
</feature>
<protein>
    <submittedName>
        <fullName evidence="3">Uncharacterized protein</fullName>
    </submittedName>
</protein>
<evidence type="ECO:0000256" key="1">
    <source>
        <dbReference type="SAM" id="Phobius"/>
    </source>
</evidence>
<feature type="transmembrane region" description="Helical" evidence="1">
    <location>
        <begin position="417"/>
        <end position="441"/>
    </location>
</feature>
<feature type="transmembrane region" description="Helical" evidence="1">
    <location>
        <begin position="372"/>
        <end position="396"/>
    </location>
</feature>
<keyword evidence="1" id="KW-0472">Membrane</keyword>
<keyword evidence="1" id="KW-0812">Transmembrane</keyword>
<feature type="transmembrane region" description="Helical" evidence="1">
    <location>
        <begin position="223"/>
        <end position="241"/>
    </location>
</feature>
<accession>A0A8B6X0R6</accession>
<feature type="transmembrane region" description="Helical" evidence="1">
    <location>
        <begin position="166"/>
        <end position="183"/>
    </location>
</feature>
<keyword evidence="1" id="KW-1133">Transmembrane helix</keyword>
<dbReference type="Proteomes" id="UP000675920">
    <property type="component" value="Unplaced"/>
</dbReference>
<dbReference type="RefSeq" id="WP_028309966.1">
    <property type="nucleotide sequence ID" value="NZ_AXWS01000004.1"/>
</dbReference>
<proteinExistence type="predicted"/>
<sequence length="475" mass="50958">MRIEPFLFVFLAFGYWLGPQRVVGGVIAAALFGATAVVAVTALGGAPVTPAVAMIPFLFVYALRDRGSRLLTAELAFPQPGFWLALLAVWIVIGAIFFPRLMQGDMYVFSADRSVQSSGGGLHKALLKPMSTNITQTIYAVASTVSFLAARCLMIDEFRLRMAANGVLWLALLNLVAVFINLAENYAGAPPILVLIKNAEYAVMENGTVAGLVRISGTFSEPSAFAGFSLPLFGFTFMLYLGGYRRRMSGWVALGTFLSLVASTSSTALGALVIYFAMVSLGGIAKLFTGARIRFGVISVLAWALLTGMVAGALLYPKAVDAVYDYGYNLLYKKLDSESAIERHSWNVQAMENFYDSYGAGIGVGSARASNFAVVLLSNLGVPGFLMFVAFIWQAMFGRRGEMSEEAAVILRGARSAVLILLMGGLLSAAVYDLGMAFYMYCAVAAYRGMSHEQLTAASPDLMAGKEVFMSRKAA</sequence>
<feature type="transmembrane region" description="Helical" evidence="1">
    <location>
        <begin position="82"/>
        <end position="102"/>
    </location>
</feature>
<dbReference type="OrthoDB" id="8835992at2"/>
<evidence type="ECO:0000313" key="2">
    <source>
        <dbReference type="Proteomes" id="UP000675920"/>
    </source>
</evidence>
<organism evidence="2 3">
    <name type="scientific">Derxia gummosa DSM 723</name>
    <dbReference type="NCBI Taxonomy" id="1121388"/>
    <lineage>
        <taxon>Bacteria</taxon>
        <taxon>Pseudomonadati</taxon>
        <taxon>Pseudomonadota</taxon>
        <taxon>Betaproteobacteria</taxon>
        <taxon>Burkholderiales</taxon>
        <taxon>Alcaligenaceae</taxon>
        <taxon>Derxia</taxon>
    </lineage>
</organism>
<evidence type="ECO:0000313" key="3">
    <source>
        <dbReference type="RefSeq" id="WP_028309966.1"/>
    </source>
</evidence>
<dbReference type="AlphaFoldDB" id="A0A8B6X0R6"/>
<name>A0A8B6X0R6_9BURK</name>
<keyword evidence="2" id="KW-1185">Reference proteome</keyword>
<feature type="transmembrane region" description="Helical" evidence="1">
    <location>
        <begin position="295"/>
        <end position="316"/>
    </location>
</feature>
<reference evidence="3" key="1">
    <citation type="submission" date="2025-08" db="UniProtKB">
        <authorList>
            <consortium name="RefSeq"/>
        </authorList>
    </citation>
    <scope>IDENTIFICATION</scope>
</reference>